<dbReference type="GO" id="GO:0030163">
    <property type="term" value="P:protein catabolic process"/>
    <property type="evidence" value="ECO:0007669"/>
    <property type="project" value="UniProtKB-UniRule"/>
</dbReference>
<evidence type="ECO:0000256" key="17">
    <source>
        <dbReference type="SAM" id="MobiDB-lite"/>
    </source>
</evidence>
<comment type="similarity">
    <text evidence="13 14">In the central section; belongs to the AAA ATPase family.</text>
</comment>
<feature type="transmembrane region" description="Helical" evidence="14">
    <location>
        <begin position="21"/>
        <end position="40"/>
    </location>
</feature>
<evidence type="ECO:0000313" key="19">
    <source>
        <dbReference type="EMBL" id="TWT83955.1"/>
    </source>
</evidence>
<name>A0A5C5Z9R3_9BACT</name>
<comment type="caution">
    <text evidence="19">The sequence shown here is derived from an EMBL/GenBank/DDBJ whole genome shotgun (WGS) entry which is preliminary data.</text>
</comment>
<evidence type="ECO:0000256" key="11">
    <source>
        <dbReference type="ARBA" id="ARBA00023049"/>
    </source>
</evidence>
<comment type="function">
    <text evidence="14">Acts as a processive, ATP-dependent zinc metallopeptidase for both cytoplasmic and membrane proteins. Plays a role in the quality control of integral membrane proteins.</text>
</comment>
<evidence type="ECO:0000256" key="16">
    <source>
        <dbReference type="SAM" id="Coils"/>
    </source>
</evidence>
<dbReference type="InterPro" id="IPR003959">
    <property type="entry name" value="ATPase_AAA_core"/>
</dbReference>
<feature type="coiled-coil region" evidence="16">
    <location>
        <begin position="602"/>
        <end position="629"/>
    </location>
</feature>
<dbReference type="SMART" id="SM00382">
    <property type="entry name" value="AAA"/>
    <property type="match status" value="1"/>
</dbReference>
<evidence type="ECO:0000256" key="14">
    <source>
        <dbReference type="HAMAP-Rule" id="MF_01458"/>
    </source>
</evidence>
<feature type="binding site" evidence="14">
    <location>
        <begin position="240"/>
        <end position="247"/>
    </location>
    <ligand>
        <name>ATP</name>
        <dbReference type="ChEBI" id="CHEBI:30616"/>
    </ligand>
</feature>
<comment type="cofactor">
    <cofactor evidence="14">
        <name>Zn(2+)</name>
        <dbReference type="ChEBI" id="CHEBI:29105"/>
    </cofactor>
    <text evidence="14">Binds 1 zinc ion per subunit.</text>
</comment>
<dbReference type="InterPro" id="IPR005936">
    <property type="entry name" value="FtsH"/>
</dbReference>
<dbReference type="EC" id="3.4.24.-" evidence="14"/>
<proteinExistence type="inferred from homology"/>
<dbReference type="GO" id="GO:0004222">
    <property type="term" value="F:metalloendopeptidase activity"/>
    <property type="evidence" value="ECO:0007669"/>
    <property type="project" value="InterPro"/>
</dbReference>
<evidence type="ECO:0000256" key="5">
    <source>
        <dbReference type="ARBA" id="ARBA00022723"/>
    </source>
</evidence>
<sequence>MDNRSDEKNSGKDDSAQNKRGNNSFMIAVVVAALIAMLFMNRGADKTEVPSSFFYKQLANNNIEAVEIAERRIYGTFKVEPIAPEVIENGVAKQPTDDAGKPLKLPKEFMVIRAADPGATSELELQLRSADVPYSIAPLDNTQQILSMIAFIGLPLAILFFLFMMLRRTRSDMMGGGFLSGFSKSPAKRFEANEKMITFNDVAGLEGVKADLQEIVDYLKTPEKFQRLGGFVPKGVLLNGPPGTGKTLLARAVAGEAGVPFFSVNGSEFIQMFVGVGASRVRDLFRTAKENSPSIIFIDEIDAVGRQRGAGLGGGNDEREQTLNQILGEMDGFSSNQAVIVVAATNRPDVLDPALLRPGRFDRHITVGRPTMKGREEIFKVHVRDVPLSENVDLKRLAAGTVGLTGADIRNMVNEAALWAARQDKKMVEMDDFEYARDKILMGAKREEILQDSEKEKTAYHEAGHTLTAWHLDGAHVVHKVTIIPRGRALGATQYVPSEDRLSISKRELDHQLIVLLGGRAAEKIIYNETCVGAENDLERATGIARRMVTHWGMSPKIGPVSYKTSDEDPFLGREIHQSRNFSEHTQELIDEEVARLLLEADQKAEQLLREHRAELESITRALLEHEELGEADLTELIGPSIQSKQRKQGDPMALGQSLSPESASAHSPGSAVSGPSASSKDASADSESR</sequence>
<dbReference type="GO" id="GO:0006508">
    <property type="term" value="P:proteolysis"/>
    <property type="evidence" value="ECO:0007669"/>
    <property type="project" value="UniProtKB-KW"/>
</dbReference>
<accession>A0A5C5Z9R3</accession>
<keyword evidence="9 14" id="KW-0067">ATP-binding</keyword>
<feature type="transmembrane region" description="Helical" evidence="14">
    <location>
        <begin position="145"/>
        <end position="166"/>
    </location>
</feature>
<dbReference type="GO" id="GO:0016887">
    <property type="term" value="F:ATP hydrolysis activity"/>
    <property type="evidence" value="ECO:0007669"/>
    <property type="project" value="UniProtKB-UniRule"/>
</dbReference>
<keyword evidence="10 14" id="KW-1133">Transmembrane helix</keyword>
<feature type="binding site" evidence="14">
    <location>
        <position position="537"/>
    </location>
    <ligand>
        <name>Zn(2+)</name>
        <dbReference type="ChEBI" id="CHEBI:29105"/>
        <note>catalytic</note>
    </ligand>
</feature>
<dbReference type="OrthoDB" id="9809379at2"/>
<dbReference type="InterPro" id="IPR037219">
    <property type="entry name" value="Peptidase_M41-like"/>
</dbReference>
<dbReference type="Pfam" id="PF17862">
    <property type="entry name" value="AAA_lid_3"/>
    <property type="match status" value="1"/>
</dbReference>
<evidence type="ECO:0000313" key="20">
    <source>
        <dbReference type="Proteomes" id="UP000315010"/>
    </source>
</evidence>
<dbReference type="GO" id="GO:0008270">
    <property type="term" value="F:zinc ion binding"/>
    <property type="evidence" value="ECO:0007669"/>
    <property type="project" value="UniProtKB-UniRule"/>
</dbReference>
<keyword evidence="6 14" id="KW-0547">Nucleotide-binding</keyword>
<dbReference type="AlphaFoldDB" id="A0A5C5Z9R3"/>
<comment type="similarity">
    <text evidence="15">Belongs to the AAA ATPase family.</text>
</comment>
<keyword evidence="20" id="KW-1185">Reference proteome</keyword>
<dbReference type="Gene3D" id="3.40.50.300">
    <property type="entry name" value="P-loop containing nucleotide triphosphate hydrolases"/>
    <property type="match status" value="1"/>
</dbReference>
<dbReference type="Gene3D" id="1.20.58.760">
    <property type="entry name" value="Peptidase M41"/>
    <property type="match status" value="1"/>
</dbReference>
<dbReference type="InterPro" id="IPR041569">
    <property type="entry name" value="AAA_lid_3"/>
</dbReference>
<evidence type="ECO:0000256" key="1">
    <source>
        <dbReference type="ARBA" id="ARBA00004370"/>
    </source>
</evidence>
<evidence type="ECO:0000256" key="3">
    <source>
        <dbReference type="ARBA" id="ARBA00022670"/>
    </source>
</evidence>
<dbReference type="GO" id="GO:0005524">
    <property type="term" value="F:ATP binding"/>
    <property type="evidence" value="ECO:0007669"/>
    <property type="project" value="UniProtKB-UniRule"/>
</dbReference>
<dbReference type="PANTHER" id="PTHR23076:SF97">
    <property type="entry name" value="ATP-DEPENDENT ZINC METALLOPROTEASE YME1L1"/>
    <property type="match status" value="1"/>
</dbReference>
<gene>
    <name evidence="19" type="primary">ftsH_3</name>
    <name evidence="14" type="synonym">ftsH</name>
    <name evidence="19" type="ORF">CA13_54290</name>
</gene>
<feature type="active site" evidence="14">
    <location>
        <position position="462"/>
    </location>
</feature>
<protein>
    <recommendedName>
        <fullName evidence="14">ATP-dependent zinc metalloprotease FtsH</fullName>
        <ecNumber evidence="14">3.4.24.-</ecNumber>
    </recommendedName>
</protein>
<keyword evidence="11 14" id="KW-0482">Metalloprotease</keyword>
<evidence type="ECO:0000256" key="9">
    <source>
        <dbReference type="ARBA" id="ARBA00022840"/>
    </source>
</evidence>
<dbReference type="EMBL" id="SJPJ01000001">
    <property type="protein sequence ID" value="TWT83955.1"/>
    <property type="molecule type" value="Genomic_DNA"/>
</dbReference>
<dbReference type="Gene3D" id="1.10.8.60">
    <property type="match status" value="1"/>
</dbReference>
<keyword evidence="12 14" id="KW-0472">Membrane</keyword>
<keyword evidence="3 14" id="KW-0645">Protease</keyword>
<feature type="compositionally biased region" description="Low complexity" evidence="17">
    <location>
        <begin position="663"/>
        <end position="682"/>
    </location>
</feature>
<comment type="subcellular location">
    <subcellularLocation>
        <location evidence="14">Cell membrane</location>
        <topology evidence="14">Multi-pass membrane protein</topology>
        <orientation evidence="14">Cytoplasmic side</orientation>
    </subcellularLocation>
    <subcellularLocation>
        <location evidence="1">Membrane</location>
    </subcellularLocation>
</comment>
<dbReference type="PANTHER" id="PTHR23076">
    <property type="entry name" value="METALLOPROTEASE M41 FTSH"/>
    <property type="match status" value="1"/>
</dbReference>
<feature type="domain" description="AAA+ ATPase" evidence="18">
    <location>
        <begin position="232"/>
        <end position="371"/>
    </location>
</feature>
<dbReference type="GO" id="GO:0004176">
    <property type="term" value="F:ATP-dependent peptidase activity"/>
    <property type="evidence" value="ECO:0007669"/>
    <property type="project" value="InterPro"/>
</dbReference>
<dbReference type="FunFam" id="1.10.8.60:FF:000001">
    <property type="entry name" value="ATP-dependent zinc metalloprotease FtsH"/>
    <property type="match status" value="1"/>
</dbReference>
<feature type="binding site" evidence="14">
    <location>
        <position position="461"/>
    </location>
    <ligand>
        <name>Zn(2+)</name>
        <dbReference type="ChEBI" id="CHEBI:29105"/>
        <note>catalytic</note>
    </ligand>
</feature>
<dbReference type="Pfam" id="PF00004">
    <property type="entry name" value="AAA"/>
    <property type="match status" value="1"/>
</dbReference>
<keyword evidence="4 14" id="KW-0812">Transmembrane</keyword>
<dbReference type="InterPro" id="IPR003593">
    <property type="entry name" value="AAA+_ATPase"/>
</dbReference>
<keyword evidence="7 14" id="KW-0378">Hydrolase</keyword>
<dbReference type="FunFam" id="3.40.50.300:FF:000001">
    <property type="entry name" value="ATP-dependent zinc metalloprotease FtsH"/>
    <property type="match status" value="1"/>
</dbReference>
<evidence type="ECO:0000256" key="8">
    <source>
        <dbReference type="ARBA" id="ARBA00022833"/>
    </source>
</evidence>
<evidence type="ECO:0000259" key="18">
    <source>
        <dbReference type="SMART" id="SM00382"/>
    </source>
</evidence>
<evidence type="ECO:0000256" key="2">
    <source>
        <dbReference type="ARBA" id="ARBA00010044"/>
    </source>
</evidence>
<dbReference type="CDD" id="cd19501">
    <property type="entry name" value="RecA-like_FtsH"/>
    <property type="match status" value="1"/>
</dbReference>
<keyword evidence="5 14" id="KW-0479">Metal-binding</keyword>
<comment type="similarity">
    <text evidence="2 14">In the C-terminal section; belongs to the peptidase M41 family.</text>
</comment>
<keyword evidence="8 14" id="KW-0862">Zinc</keyword>
<evidence type="ECO:0000256" key="4">
    <source>
        <dbReference type="ARBA" id="ARBA00022692"/>
    </source>
</evidence>
<evidence type="ECO:0000256" key="13">
    <source>
        <dbReference type="ARBA" id="ARBA00061570"/>
    </source>
</evidence>
<evidence type="ECO:0000256" key="10">
    <source>
        <dbReference type="ARBA" id="ARBA00022989"/>
    </source>
</evidence>
<dbReference type="InterPro" id="IPR027417">
    <property type="entry name" value="P-loop_NTPase"/>
</dbReference>
<keyword evidence="14" id="KW-1003">Cell membrane</keyword>
<dbReference type="InterPro" id="IPR000642">
    <property type="entry name" value="Peptidase_M41"/>
</dbReference>
<dbReference type="Pfam" id="PF01434">
    <property type="entry name" value="Peptidase_M41"/>
    <property type="match status" value="1"/>
</dbReference>
<dbReference type="NCBIfam" id="TIGR01241">
    <property type="entry name" value="FtsH_fam"/>
    <property type="match status" value="1"/>
</dbReference>
<dbReference type="Proteomes" id="UP000315010">
    <property type="component" value="Unassembled WGS sequence"/>
</dbReference>
<feature type="binding site" evidence="14">
    <location>
        <position position="465"/>
    </location>
    <ligand>
        <name>Zn(2+)</name>
        <dbReference type="ChEBI" id="CHEBI:29105"/>
        <note>catalytic</note>
    </ligand>
</feature>
<dbReference type="GO" id="GO:0005886">
    <property type="term" value="C:plasma membrane"/>
    <property type="evidence" value="ECO:0007669"/>
    <property type="project" value="UniProtKB-SubCell"/>
</dbReference>
<evidence type="ECO:0000256" key="15">
    <source>
        <dbReference type="RuleBase" id="RU003651"/>
    </source>
</evidence>
<evidence type="ECO:0000256" key="7">
    <source>
        <dbReference type="ARBA" id="ARBA00022801"/>
    </source>
</evidence>
<dbReference type="HAMAP" id="MF_01458">
    <property type="entry name" value="FtsH"/>
    <property type="match status" value="1"/>
</dbReference>
<dbReference type="PROSITE" id="PS00674">
    <property type="entry name" value="AAA"/>
    <property type="match status" value="1"/>
</dbReference>
<comment type="subunit">
    <text evidence="14">Homohexamer.</text>
</comment>
<dbReference type="RefSeq" id="WP_146401426.1">
    <property type="nucleotide sequence ID" value="NZ_SJPJ01000001.1"/>
</dbReference>
<organism evidence="19 20">
    <name type="scientific">Novipirellula herctigrandis</name>
    <dbReference type="NCBI Taxonomy" id="2527986"/>
    <lineage>
        <taxon>Bacteria</taxon>
        <taxon>Pseudomonadati</taxon>
        <taxon>Planctomycetota</taxon>
        <taxon>Planctomycetia</taxon>
        <taxon>Pirellulales</taxon>
        <taxon>Pirellulaceae</taxon>
        <taxon>Novipirellula</taxon>
    </lineage>
</organism>
<evidence type="ECO:0000256" key="12">
    <source>
        <dbReference type="ARBA" id="ARBA00023136"/>
    </source>
</evidence>
<feature type="region of interest" description="Disordered" evidence="17">
    <location>
        <begin position="641"/>
        <end position="690"/>
    </location>
</feature>
<dbReference type="FunFam" id="1.20.58.760:FF:000001">
    <property type="entry name" value="ATP-dependent zinc metalloprotease FtsH"/>
    <property type="match status" value="1"/>
</dbReference>
<evidence type="ECO:0000256" key="6">
    <source>
        <dbReference type="ARBA" id="ARBA00022741"/>
    </source>
</evidence>
<dbReference type="SUPFAM" id="SSF52540">
    <property type="entry name" value="P-loop containing nucleoside triphosphate hydrolases"/>
    <property type="match status" value="1"/>
</dbReference>
<dbReference type="SUPFAM" id="SSF140990">
    <property type="entry name" value="FtsH protease domain-like"/>
    <property type="match status" value="1"/>
</dbReference>
<keyword evidence="16" id="KW-0175">Coiled coil</keyword>
<dbReference type="InterPro" id="IPR003960">
    <property type="entry name" value="ATPase_AAA_CS"/>
</dbReference>
<reference evidence="19 20" key="1">
    <citation type="submission" date="2019-02" db="EMBL/GenBank/DDBJ databases">
        <title>Deep-cultivation of Planctomycetes and their phenomic and genomic characterization uncovers novel biology.</title>
        <authorList>
            <person name="Wiegand S."/>
            <person name="Jogler M."/>
            <person name="Boedeker C."/>
            <person name="Pinto D."/>
            <person name="Vollmers J."/>
            <person name="Rivas-Marin E."/>
            <person name="Kohn T."/>
            <person name="Peeters S.H."/>
            <person name="Heuer A."/>
            <person name="Rast P."/>
            <person name="Oberbeckmann S."/>
            <person name="Bunk B."/>
            <person name="Jeske O."/>
            <person name="Meyerdierks A."/>
            <person name="Storesund J.E."/>
            <person name="Kallscheuer N."/>
            <person name="Luecker S."/>
            <person name="Lage O.M."/>
            <person name="Pohl T."/>
            <person name="Merkel B.J."/>
            <person name="Hornburger P."/>
            <person name="Mueller R.-W."/>
            <person name="Bruemmer F."/>
            <person name="Labrenz M."/>
            <person name="Spormann A.M."/>
            <person name="Op Den Camp H."/>
            <person name="Overmann J."/>
            <person name="Amann R."/>
            <person name="Jetten M.S.M."/>
            <person name="Mascher T."/>
            <person name="Medema M.H."/>
            <person name="Devos D.P."/>
            <person name="Kaster A.-K."/>
            <person name="Ovreas L."/>
            <person name="Rohde M."/>
            <person name="Galperin M.Y."/>
            <person name="Jogler C."/>
        </authorList>
    </citation>
    <scope>NUCLEOTIDE SEQUENCE [LARGE SCALE GENOMIC DNA]</scope>
    <source>
        <strain evidence="19 20">CA13</strain>
    </source>
</reference>